<dbReference type="KEGG" id="pre:PCA10_15030"/>
<gene>
    <name evidence="1" type="ORF">PCA10_15030</name>
</gene>
<name>S6AGL9_METRE</name>
<reference evidence="1 2" key="1">
    <citation type="journal article" date="2013" name="Genome Announc.">
        <title>Complete Genome Sequence of the Carbazole Degrader Pseudomonas resinovorans Strain CA10 (NBRC 106553).</title>
        <authorList>
            <person name="Shintani M."/>
            <person name="Hosoyama A."/>
            <person name="Ohji S."/>
            <person name="Tsuchikane K."/>
            <person name="Takarada H."/>
            <person name="Yamazoe A."/>
            <person name="Fujita N."/>
            <person name="Nojiri H."/>
        </authorList>
    </citation>
    <scope>NUCLEOTIDE SEQUENCE [LARGE SCALE GENOMIC DNA]</scope>
    <source>
        <strain evidence="1 2">NBRC 106553</strain>
    </source>
</reference>
<dbReference type="STRING" id="1245471.PCA10_15030"/>
<dbReference type="RefSeq" id="WP_016491437.1">
    <property type="nucleotide sequence ID" value="NC_021499.1"/>
</dbReference>
<dbReference type="HOGENOM" id="CLU_3220934_0_0_6"/>
<dbReference type="AlphaFoldDB" id="S6AGL9"/>
<proteinExistence type="predicted"/>
<accession>S6AGL9</accession>
<keyword evidence="2" id="KW-1185">Reference proteome</keyword>
<sequence>MNDQQQKVERVCAAPSGVGAEDWQALEWQLLALALDATEEGEPA</sequence>
<dbReference type="Proteomes" id="UP000015503">
    <property type="component" value="Chromosome"/>
</dbReference>
<dbReference type="PATRIC" id="fig|1245471.3.peg.1523"/>
<evidence type="ECO:0000313" key="1">
    <source>
        <dbReference type="EMBL" id="BAN47235.1"/>
    </source>
</evidence>
<dbReference type="EMBL" id="AP013068">
    <property type="protein sequence ID" value="BAN47235.1"/>
    <property type="molecule type" value="Genomic_DNA"/>
</dbReference>
<protein>
    <submittedName>
        <fullName evidence="1">Uncharacterized protein</fullName>
    </submittedName>
</protein>
<evidence type="ECO:0000313" key="2">
    <source>
        <dbReference type="Proteomes" id="UP000015503"/>
    </source>
</evidence>
<organism evidence="1 2">
    <name type="scientific">Metapseudomonas resinovorans NBRC 106553</name>
    <dbReference type="NCBI Taxonomy" id="1245471"/>
    <lineage>
        <taxon>Bacteria</taxon>
        <taxon>Pseudomonadati</taxon>
        <taxon>Pseudomonadota</taxon>
        <taxon>Gammaproteobacteria</taxon>
        <taxon>Pseudomonadales</taxon>
        <taxon>Pseudomonadaceae</taxon>
        <taxon>Metapseudomonas</taxon>
    </lineage>
</organism>